<dbReference type="STRING" id="1605367.AFM12_10415"/>
<organism evidence="2 3">
    <name type="scientific">Jiulongibacter sediminis</name>
    <dbReference type="NCBI Taxonomy" id="1605367"/>
    <lineage>
        <taxon>Bacteria</taxon>
        <taxon>Pseudomonadati</taxon>
        <taxon>Bacteroidota</taxon>
        <taxon>Cytophagia</taxon>
        <taxon>Cytophagales</taxon>
        <taxon>Leadbetterellaceae</taxon>
        <taxon>Jiulongibacter</taxon>
    </lineage>
</organism>
<keyword evidence="1" id="KW-0812">Transmembrane</keyword>
<evidence type="ECO:0000313" key="2">
    <source>
        <dbReference type="EMBL" id="KPM48954.1"/>
    </source>
</evidence>
<keyword evidence="3" id="KW-1185">Reference proteome</keyword>
<evidence type="ECO:0008006" key="4">
    <source>
        <dbReference type="Google" id="ProtNLM"/>
    </source>
</evidence>
<dbReference type="AlphaFoldDB" id="A0A0P7C2R8"/>
<accession>A0A0P7C2R8</accession>
<dbReference type="EMBL" id="LGTQ01000006">
    <property type="protein sequence ID" value="KPM48954.1"/>
    <property type="molecule type" value="Genomic_DNA"/>
</dbReference>
<evidence type="ECO:0000256" key="1">
    <source>
        <dbReference type="SAM" id="Phobius"/>
    </source>
</evidence>
<gene>
    <name evidence="2" type="ORF">AFM12_10415</name>
</gene>
<name>A0A0P7C2R8_9BACT</name>
<sequence length="264" mass="30842">MKTKVKKTVLYGLAFMASKWTIIFLLYHSGFWTYWFLLLFPIADTVAAITAVIYLKGNFKKYFAEELEREYPNTFKLIIEEVNEAFELIEDKSNLKEKSKNPLDKRLRFSAYFLAFIQVMEKRNLSFDEIKKHCLSIAKEYVKPKNRIHKWYLKLVPKLLGFPFYKRILKKLDDKVGSKQREGGFRAKILIDKNETLGFGYGIDILECGICHLFQQNQASKYQNILCEVDHLTSELAGLQLIRTSTIAEGASKCDFRFQKLATQ</sequence>
<dbReference type="InterPro" id="IPR026002">
    <property type="entry name" value="ATC_hydrolase-like"/>
</dbReference>
<keyword evidence="1" id="KW-0472">Membrane</keyword>
<feature type="transmembrane region" description="Helical" evidence="1">
    <location>
        <begin position="9"/>
        <end position="28"/>
    </location>
</feature>
<protein>
    <recommendedName>
        <fullName evidence="4">L-2-amino-thiazoline-4-carboxylic acid hydrolase</fullName>
    </recommendedName>
</protein>
<dbReference type="Pfam" id="PF14196">
    <property type="entry name" value="ATC_hydrolase"/>
    <property type="match status" value="1"/>
</dbReference>
<dbReference type="Proteomes" id="UP000050454">
    <property type="component" value="Unassembled WGS sequence"/>
</dbReference>
<proteinExistence type="predicted"/>
<feature type="transmembrane region" description="Helical" evidence="1">
    <location>
        <begin position="34"/>
        <end position="55"/>
    </location>
</feature>
<keyword evidence="1" id="KW-1133">Transmembrane helix</keyword>
<reference evidence="2 3" key="1">
    <citation type="submission" date="2015-07" db="EMBL/GenBank/DDBJ databases">
        <title>The draft genome sequence of Leadbetterella sp. JN14-9.</title>
        <authorList>
            <person name="Liu Y."/>
            <person name="Du J."/>
            <person name="Shao Z."/>
        </authorList>
    </citation>
    <scope>NUCLEOTIDE SEQUENCE [LARGE SCALE GENOMIC DNA]</scope>
    <source>
        <strain evidence="2 3">JN14-9</strain>
    </source>
</reference>
<comment type="caution">
    <text evidence="2">The sequence shown here is derived from an EMBL/GenBank/DDBJ whole genome shotgun (WGS) entry which is preliminary data.</text>
</comment>
<evidence type="ECO:0000313" key="3">
    <source>
        <dbReference type="Proteomes" id="UP000050454"/>
    </source>
</evidence>